<proteinExistence type="predicted"/>
<name>A0A060SCN0_PYCCI</name>
<dbReference type="Proteomes" id="UP000029665">
    <property type="component" value="Unassembled WGS sequence"/>
</dbReference>
<dbReference type="AlphaFoldDB" id="A0A060SCN0"/>
<protein>
    <submittedName>
        <fullName evidence="2">Uncharacterized protein</fullName>
    </submittedName>
</protein>
<evidence type="ECO:0000313" key="3">
    <source>
        <dbReference type="Proteomes" id="UP000029665"/>
    </source>
</evidence>
<feature type="compositionally biased region" description="Low complexity" evidence="1">
    <location>
        <begin position="102"/>
        <end position="120"/>
    </location>
</feature>
<dbReference type="OrthoDB" id="10623640at2759"/>
<dbReference type="EMBL" id="CCBP010000064">
    <property type="protein sequence ID" value="CDO70039.1"/>
    <property type="molecule type" value="Genomic_DNA"/>
</dbReference>
<keyword evidence="3" id="KW-1185">Reference proteome</keyword>
<comment type="caution">
    <text evidence="2">The sequence shown here is derived from an EMBL/GenBank/DDBJ whole genome shotgun (WGS) entry which is preliminary data.</text>
</comment>
<organism evidence="2 3">
    <name type="scientific">Pycnoporus cinnabarinus</name>
    <name type="common">Cinnabar-red polypore</name>
    <name type="synonym">Trametes cinnabarina</name>
    <dbReference type="NCBI Taxonomy" id="5643"/>
    <lineage>
        <taxon>Eukaryota</taxon>
        <taxon>Fungi</taxon>
        <taxon>Dikarya</taxon>
        <taxon>Basidiomycota</taxon>
        <taxon>Agaricomycotina</taxon>
        <taxon>Agaricomycetes</taxon>
        <taxon>Polyporales</taxon>
        <taxon>Polyporaceae</taxon>
        <taxon>Trametes</taxon>
    </lineage>
</organism>
<evidence type="ECO:0000313" key="2">
    <source>
        <dbReference type="EMBL" id="CDO70039.1"/>
    </source>
</evidence>
<feature type="region of interest" description="Disordered" evidence="1">
    <location>
        <begin position="78"/>
        <end position="127"/>
    </location>
</feature>
<accession>A0A060SCN0</accession>
<sequence>MITLYIWSPWQTRSGMGFSPWVTDFGEPIYAPQDFDLNNKIKQAVDRDAMRYRLDADAPTHNEDDLLVEHAQIRGSATPSVNAVTSDSLASAPTASNGGSQTSASPTPAMSSAASPVVPADNISKDKFHAKQRAKARRLKKRPLSDAAGAPGVAKRVVKGVAVKRHAAALALSASVPSEGEVAAALAANSSSATIAGAEPIQTDFALSMDALPVAKTAFIGK</sequence>
<reference evidence="2" key="1">
    <citation type="submission" date="2014-01" db="EMBL/GenBank/DDBJ databases">
        <title>The genome of the white-rot fungus Pycnoporus cinnabarinus: a basidiomycete model with a versatile arsenal for lignocellulosic biomass breakdown.</title>
        <authorList>
            <person name="Levasseur A."/>
            <person name="Lomascolo A."/>
            <person name="Ruiz-Duenas F.J."/>
            <person name="Uzan E."/>
            <person name="Piumi F."/>
            <person name="Kues U."/>
            <person name="Ram A.F.J."/>
            <person name="Murat C."/>
            <person name="Haon M."/>
            <person name="Benoit I."/>
            <person name="Arfi Y."/>
            <person name="Chevret D."/>
            <person name="Drula E."/>
            <person name="Kwon M.J."/>
            <person name="Gouret P."/>
            <person name="Lesage-Meessen L."/>
            <person name="Lombard V."/>
            <person name="Mariette J."/>
            <person name="Noirot C."/>
            <person name="Park J."/>
            <person name="Patyshakuliyeva A."/>
            <person name="Wieneger R.A.B."/>
            <person name="Wosten H.A.B."/>
            <person name="Martin F."/>
            <person name="Coutinho P.M."/>
            <person name="de Vries R."/>
            <person name="Martinez A.T."/>
            <person name="Klopp C."/>
            <person name="Pontarotti P."/>
            <person name="Henrissat B."/>
            <person name="Record E."/>
        </authorList>
    </citation>
    <scope>NUCLEOTIDE SEQUENCE [LARGE SCALE GENOMIC DNA]</scope>
    <source>
        <strain evidence="2">BRFM137</strain>
    </source>
</reference>
<dbReference type="STRING" id="5643.A0A060SCN0"/>
<gene>
    <name evidence="2" type="ORF">BN946_scf184551.g7</name>
</gene>
<dbReference type="HOGENOM" id="CLU_1245916_0_0_1"/>
<feature type="compositionally biased region" description="Polar residues" evidence="1">
    <location>
        <begin position="78"/>
        <end position="101"/>
    </location>
</feature>
<evidence type="ECO:0000256" key="1">
    <source>
        <dbReference type="SAM" id="MobiDB-lite"/>
    </source>
</evidence>